<dbReference type="CDD" id="cd00340">
    <property type="entry name" value="GSH_Peroxidase"/>
    <property type="match status" value="1"/>
</dbReference>
<dbReference type="Pfam" id="PF00255">
    <property type="entry name" value="GSHPx"/>
    <property type="match status" value="1"/>
</dbReference>
<dbReference type="PROSITE" id="PS00763">
    <property type="entry name" value="GLUTATHIONE_PEROXID_2"/>
    <property type="match status" value="1"/>
</dbReference>
<keyword evidence="2 5" id="KW-0575">Peroxidase</keyword>
<comment type="caution">
    <text evidence="6">The sequence shown here is derived from an EMBL/GenBank/DDBJ whole genome shotgun (WGS) entry which is preliminary data.</text>
</comment>
<evidence type="ECO:0000256" key="3">
    <source>
        <dbReference type="ARBA" id="ARBA00023002"/>
    </source>
</evidence>
<dbReference type="PROSITE" id="PS51355">
    <property type="entry name" value="GLUTATHIONE_PEROXID_3"/>
    <property type="match status" value="1"/>
</dbReference>
<evidence type="ECO:0000256" key="4">
    <source>
        <dbReference type="PIRSR" id="PIRSR000303-1"/>
    </source>
</evidence>
<evidence type="ECO:0000313" key="6">
    <source>
        <dbReference type="EMBL" id="MWN21048.1"/>
    </source>
</evidence>
<comment type="similarity">
    <text evidence="1 5">Belongs to the glutathione peroxidase family.</text>
</comment>
<reference evidence="6 7" key="1">
    <citation type="submission" date="2019-12" db="EMBL/GenBank/DDBJ databases">
        <title>Complete genome sequence of Leuconostoc lactis strain AVN1 provides insights into metabolic potential.</title>
        <authorList>
            <person name="Besrour N."/>
            <person name="Najjari A."/>
            <person name="Fhoula I."/>
            <person name="Jaballah S."/>
            <person name="Klibi N."/>
            <person name="Ouzari H.I."/>
        </authorList>
    </citation>
    <scope>NUCLEOTIDE SEQUENCE [LARGE SCALE GENOMIC DNA]</scope>
    <source>
        <strain evidence="6 7">AVN1</strain>
    </source>
</reference>
<dbReference type="GO" id="GO:0034599">
    <property type="term" value="P:cellular response to oxidative stress"/>
    <property type="evidence" value="ECO:0007669"/>
    <property type="project" value="TreeGrafter"/>
</dbReference>
<keyword evidence="3 5" id="KW-0560">Oxidoreductase</keyword>
<dbReference type="SUPFAM" id="SSF52833">
    <property type="entry name" value="Thioredoxin-like"/>
    <property type="match status" value="1"/>
</dbReference>
<evidence type="ECO:0000313" key="7">
    <source>
        <dbReference type="Proteomes" id="UP000478636"/>
    </source>
</evidence>
<dbReference type="PROSITE" id="PS00460">
    <property type="entry name" value="GLUTATHIONE_PEROXID_1"/>
    <property type="match status" value="1"/>
</dbReference>
<accession>A0A6L7AAH1</accession>
<evidence type="ECO:0000256" key="1">
    <source>
        <dbReference type="ARBA" id="ARBA00006926"/>
    </source>
</evidence>
<dbReference type="Gene3D" id="3.40.30.10">
    <property type="entry name" value="Glutaredoxin"/>
    <property type="match status" value="1"/>
</dbReference>
<organism evidence="6 7">
    <name type="scientific">Leuconostoc lactis</name>
    <dbReference type="NCBI Taxonomy" id="1246"/>
    <lineage>
        <taxon>Bacteria</taxon>
        <taxon>Bacillati</taxon>
        <taxon>Bacillota</taxon>
        <taxon>Bacilli</taxon>
        <taxon>Lactobacillales</taxon>
        <taxon>Lactobacillaceae</taxon>
        <taxon>Leuconostoc</taxon>
    </lineage>
</organism>
<dbReference type="InterPro" id="IPR000889">
    <property type="entry name" value="Glutathione_peroxidase"/>
</dbReference>
<dbReference type="EMBL" id="WSZI01000013">
    <property type="protein sequence ID" value="MWN21048.1"/>
    <property type="molecule type" value="Genomic_DNA"/>
</dbReference>
<dbReference type="Proteomes" id="UP000478636">
    <property type="component" value="Unassembled WGS sequence"/>
</dbReference>
<name>A0A6L7AAH1_LEULA</name>
<feature type="active site" evidence="4">
    <location>
        <position position="37"/>
    </location>
</feature>
<dbReference type="PIRSF" id="PIRSF000303">
    <property type="entry name" value="Glutathion_perox"/>
    <property type="match status" value="1"/>
</dbReference>
<dbReference type="GO" id="GO:0004601">
    <property type="term" value="F:peroxidase activity"/>
    <property type="evidence" value="ECO:0007669"/>
    <property type="project" value="UniProtKB-KW"/>
</dbReference>
<protein>
    <recommendedName>
        <fullName evidence="5">Glutathione peroxidase</fullName>
    </recommendedName>
</protein>
<dbReference type="AlphaFoldDB" id="A0A6L7AAH1"/>
<dbReference type="PRINTS" id="PR01011">
    <property type="entry name" value="GLUTPROXDASE"/>
</dbReference>
<gene>
    <name evidence="6" type="ORF">GQS40_05075</name>
</gene>
<proteinExistence type="inferred from homology"/>
<evidence type="ECO:0000256" key="5">
    <source>
        <dbReference type="RuleBase" id="RU000499"/>
    </source>
</evidence>
<dbReference type="PANTHER" id="PTHR11592">
    <property type="entry name" value="GLUTATHIONE PEROXIDASE"/>
    <property type="match status" value="1"/>
</dbReference>
<evidence type="ECO:0000256" key="2">
    <source>
        <dbReference type="ARBA" id="ARBA00022559"/>
    </source>
</evidence>
<sequence length="159" mass="17536">MTDNIYQFNAVKEDGETYSLGDCAGQPLIIVNTATKCGYAPQFEALEAIYQTYQAQGLVVLGFPSNQFKQELDSAEAAAAACRLTYGVSFPMHQLIAVNGKQTAPLFAYLKDHAKNVLGQRIKWNFTKFLVDQEGHVVKRFSPATSPEAMIPEIEKLLA</sequence>
<dbReference type="InterPro" id="IPR029759">
    <property type="entry name" value="GPX_AS"/>
</dbReference>
<dbReference type="PANTHER" id="PTHR11592:SF78">
    <property type="entry name" value="GLUTATHIONE PEROXIDASE"/>
    <property type="match status" value="1"/>
</dbReference>
<dbReference type="InterPro" id="IPR029760">
    <property type="entry name" value="GPX_CS"/>
</dbReference>
<dbReference type="InterPro" id="IPR036249">
    <property type="entry name" value="Thioredoxin-like_sf"/>
</dbReference>